<proteinExistence type="predicted"/>
<dbReference type="eggNOG" id="ENOG50343Q1">
    <property type="taxonomic scope" value="Bacteria"/>
</dbReference>
<feature type="transmembrane region" description="Helical" evidence="1">
    <location>
        <begin position="7"/>
        <end position="26"/>
    </location>
</feature>
<evidence type="ECO:0000313" key="2">
    <source>
        <dbReference type="EMBL" id="KEZ77384.1"/>
    </source>
</evidence>
<dbReference type="AlphaFoldDB" id="A0A084IL00"/>
<comment type="caution">
    <text evidence="2">The sequence shown here is derived from an EMBL/GenBank/DDBJ whole genome shotgun (WGS) entry which is preliminary data.</text>
</comment>
<evidence type="ECO:0000313" key="3">
    <source>
        <dbReference type="Proteomes" id="UP000028302"/>
    </source>
</evidence>
<keyword evidence="1" id="KW-1133">Transmembrane helix</keyword>
<dbReference type="Proteomes" id="UP000028302">
    <property type="component" value="Unassembled WGS sequence"/>
</dbReference>
<feature type="transmembrane region" description="Helical" evidence="1">
    <location>
        <begin position="32"/>
        <end position="56"/>
    </location>
</feature>
<evidence type="ECO:0000256" key="1">
    <source>
        <dbReference type="SAM" id="Phobius"/>
    </source>
</evidence>
<gene>
    <name evidence="2" type="ORF">C41B8_10158</name>
</gene>
<keyword evidence="1" id="KW-0812">Transmembrane</keyword>
<keyword evidence="3" id="KW-1185">Reference proteome</keyword>
<protein>
    <submittedName>
        <fullName evidence="2">Uncharacterized protein</fullName>
    </submittedName>
</protein>
<reference evidence="2 3" key="1">
    <citation type="submission" date="2013-03" db="EMBL/GenBank/DDBJ databases">
        <title>Salinisphaera hydrothermalis C41B8 Genome Sequencing.</title>
        <authorList>
            <person name="Li C."/>
            <person name="Lai Q."/>
            <person name="Shao Z."/>
        </authorList>
    </citation>
    <scope>NUCLEOTIDE SEQUENCE [LARGE SCALE GENOMIC DNA]</scope>
    <source>
        <strain evidence="2 3">C41B8</strain>
    </source>
</reference>
<sequence length="144" mass="15140">MMAWLAMLIALAGIVFLALGVFWLIAPPLGAGVAALIVGGGLLGLILVCTLVAVIVGRLRARSKRLAPHRSTDNRIEEQLRPVIGDRATEWAKANSGIAVVGALSAGVIIAASPSMRRLVYDAARPIIARKALQAMQGLTEPRD</sequence>
<dbReference type="STRING" id="1304275.C41B8_10158"/>
<keyword evidence="1" id="KW-0472">Membrane</keyword>
<accession>A0A084IL00</accession>
<name>A0A084IL00_SALHC</name>
<dbReference type="EMBL" id="APNK01000013">
    <property type="protein sequence ID" value="KEZ77384.1"/>
    <property type="molecule type" value="Genomic_DNA"/>
</dbReference>
<organism evidence="2 3">
    <name type="scientific">Salinisphaera hydrothermalis (strain C41B8)</name>
    <dbReference type="NCBI Taxonomy" id="1304275"/>
    <lineage>
        <taxon>Bacteria</taxon>
        <taxon>Pseudomonadati</taxon>
        <taxon>Pseudomonadota</taxon>
        <taxon>Gammaproteobacteria</taxon>
        <taxon>Salinisphaerales</taxon>
        <taxon>Salinisphaeraceae</taxon>
        <taxon>Salinisphaera</taxon>
    </lineage>
</organism>